<sequence>MGLFSKKDDSEQLIHTQRDLVRFIARDEVESIKKDIELESVKKDIKYLERELLEFRMNKIAKETVEKDNFYEEISELKRKAPKTM</sequence>
<organism evidence="2 3">
    <name type="scientific">Methanococcus voltae</name>
    <dbReference type="NCBI Taxonomy" id="2188"/>
    <lineage>
        <taxon>Archaea</taxon>
        <taxon>Methanobacteriati</taxon>
        <taxon>Methanobacteriota</taxon>
        <taxon>Methanomada group</taxon>
        <taxon>Methanococci</taxon>
        <taxon>Methanococcales</taxon>
        <taxon>Methanococcaceae</taxon>
        <taxon>Methanococcus</taxon>
    </lineage>
</organism>
<keyword evidence="1" id="KW-0175">Coiled coil</keyword>
<evidence type="ECO:0000313" key="2">
    <source>
        <dbReference type="EMBL" id="MBP2202254.1"/>
    </source>
</evidence>
<name>A0A8J7UU14_METVO</name>
<reference evidence="2" key="1">
    <citation type="submission" date="2021-03" db="EMBL/GenBank/DDBJ databases">
        <title>Genomic Encyclopedia of Type Strains, Phase IV (KMG-V): Genome sequencing to study the core and pangenomes of soil and plant-associated prokaryotes.</title>
        <authorList>
            <person name="Whitman W."/>
        </authorList>
    </citation>
    <scope>NUCLEOTIDE SEQUENCE</scope>
    <source>
        <strain evidence="2">C4</strain>
    </source>
</reference>
<dbReference type="AlphaFoldDB" id="A0A8J7UU14"/>
<feature type="coiled-coil region" evidence="1">
    <location>
        <begin position="38"/>
        <end position="80"/>
    </location>
</feature>
<dbReference type="EMBL" id="JAGGMV010000011">
    <property type="protein sequence ID" value="MBP2202254.1"/>
    <property type="molecule type" value="Genomic_DNA"/>
</dbReference>
<evidence type="ECO:0000313" key="3">
    <source>
        <dbReference type="Proteomes" id="UP000740329"/>
    </source>
</evidence>
<comment type="caution">
    <text evidence="2">The sequence shown here is derived from an EMBL/GenBank/DDBJ whole genome shotgun (WGS) entry which is preliminary data.</text>
</comment>
<dbReference type="Proteomes" id="UP000740329">
    <property type="component" value="Unassembled WGS sequence"/>
</dbReference>
<proteinExistence type="predicted"/>
<dbReference type="RefSeq" id="WP_209591763.1">
    <property type="nucleotide sequence ID" value="NZ_JAGGMU010000005.1"/>
</dbReference>
<accession>A0A8J7UU14</accession>
<protein>
    <submittedName>
        <fullName evidence="2">Uncharacterized protein</fullName>
    </submittedName>
</protein>
<dbReference type="OrthoDB" id="373143at2157"/>
<evidence type="ECO:0000256" key="1">
    <source>
        <dbReference type="SAM" id="Coils"/>
    </source>
</evidence>
<gene>
    <name evidence="2" type="ORF">J3E07_001695</name>
</gene>